<dbReference type="Proteomes" id="UP000078540">
    <property type="component" value="Unassembled WGS sequence"/>
</dbReference>
<gene>
    <name evidence="1" type="ORF">ALC53_09688</name>
</gene>
<dbReference type="EMBL" id="KQ976582">
    <property type="protein sequence ID" value="KYM79766.1"/>
    <property type="molecule type" value="Genomic_DNA"/>
</dbReference>
<reference evidence="1 2" key="1">
    <citation type="submission" date="2015-09" db="EMBL/GenBank/DDBJ databases">
        <title>Atta colombica WGS genome.</title>
        <authorList>
            <person name="Nygaard S."/>
            <person name="Hu H."/>
            <person name="Boomsma J."/>
            <person name="Zhang G."/>
        </authorList>
    </citation>
    <scope>NUCLEOTIDE SEQUENCE [LARGE SCALE GENOMIC DNA]</scope>
    <source>
        <strain evidence="1">Treedump-2</strain>
        <tissue evidence="1">Whole body</tissue>
    </source>
</reference>
<name>A0A195B5K5_9HYME</name>
<accession>A0A195B5K5</accession>
<organism evidence="1 2">
    <name type="scientific">Atta colombica</name>
    <dbReference type="NCBI Taxonomy" id="520822"/>
    <lineage>
        <taxon>Eukaryota</taxon>
        <taxon>Metazoa</taxon>
        <taxon>Ecdysozoa</taxon>
        <taxon>Arthropoda</taxon>
        <taxon>Hexapoda</taxon>
        <taxon>Insecta</taxon>
        <taxon>Pterygota</taxon>
        <taxon>Neoptera</taxon>
        <taxon>Endopterygota</taxon>
        <taxon>Hymenoptera</taxon>
        <taxon>Apocrita</taxon>
        <taxon>Aculeata</taxon>
        <taxon>Formicoidea</taxon>
        <taxon>Formicidae</taxon>
        <taxon>Myrmicinae</taxon>
        <taxon>Atta</taxon>
    </lineage>
</organism>
<evidence type="ECO:0000313" key="1">
    <source>
        <dbReference type="EMBL" id="KYM79766.1"/>
    </source>
</evidence>
<sequence length="152" mass="17151">MFAASKYPGSPWRVVMSKDSVGIWRKRGAKLGRVLPSLFRDTRKPNIVVPTAQYYEQVFISLVINTTPLIPTALYLHPSFGDLLFTAECVNEQITRVTVEIDSEIKITHVAAHARGPLIILGPLSQLAKLYAFRGWTVSVSDFYLRGYPRDR</sequence>
<evidence type="ECO:0000313" key="2">
    <source>
        <dbReference type="Proteomes" id="UP000078540"/>
    </source>
</evidence>
<dbReference type="AlphaFoldDB" id="A0A195B5K5"/>
<proteinExistence type="predicted"/>
<protein>
    <submittedName>
        <fullName evidence="1">Uncharacterized protein</fullName>
    </submittedName>
</protein>
<keyword evidence="2" id="KW-1185">Reference proteome</keyword>